<dbReference type="GO" id="GO:0016740">
    <property type="term" value="F:transferase activity"/>
    <property type="evidence" value="ECO:0007669"/>
    <property type="project" value="UniProtKB-KW"/>
</dbReference>
<evidence type="ECO:0000313" key="2">
    <source>
        <dbReference type="Proteomes" id="UP000199423"/>
    </source>
</evidence>
<dbReference type="InterPro" id="IPR047324">
    <property type="entry name" value="LbH_gamma_CA-like"/>
</dbReference>
<dbReference type="Pfam" id="PF00132">
    <property type="entry name" value="Hexapep"/>
    <property type="match status" value="1"/>
</dbReference>
<dbReference type="AlphaFoldDB" id="A0A1I7NWQ0"/>
<dbReference type="EMBL" id="FPCH01000005">
    <property type="protein sequence ID" value="SFV39024.1"/>
    <property type="molecule type" value="Genomic_DNA"/>
</dbReference>
<reference evidence="2" key="1">
    <citation type="submission" date="2016-10" db="EMBL/GenBank/DDBJ databases">
        <authorList>
            <person name="Varghese N."/>
            <person name="Submissions S."/>
        </authorList>
    </citation>
    <scope>NUCLEOTIDE SEQUENCE [LARGE SCALE GENOMIC DNA]</scope>
    <source>
        <strain evidence="2">DSM 1565</strain>
    </source>
</reference>
<dbReference type="RefSeq" id="WP_092869560.1">
    <property type="nucleotide sequence ID" value="NZ_FPCH01000005.1"/>
</dbReference>
<dbReference type="InterPro" id="IPR001451">
    <property type="entry name" value="Hexapep"/>
</dbReference>
<keyword evidence="2" id="KW-1185">Reference proteome</keyword>
<accession>A0A1I7NWQ0</accession>
<evidence type="ECO:0000313" key="1">
    <source>
        <dbReference type="EMBL" id="SFV39024.1"/>
    </source>
</evidence>
<protein>
    <submittedName>
        <fullName evidence="1">Carbonic anhydrase or acetyltransferase, isoleucine patch superfamily</fullName>
    </submittedName>
</protein>
<dbReference type="Proteomes" id="UP000199423">
    <property type="component" value="Unassembled WGS sequence"/>
</dbReference>
<dbReference type="PANTHER" id="PTHR13061:SF29">
    <property type="entry name" value="GAMMA CARBONIC ANHYDRASE-LIKE 1, MITOCHONDRIAL-RELATED"/>
    <property type="match status" value="1"/>
</dbReference>
<dbReference type="InterPro" id="IPR050484">
    <property type="entry name" value="Transf_Hexapept/Carb_Anhydrase"/>
</dbReference>
<name>A0A1I7NWQ0_9HYPH</name>
<proteinExistence type="predicted"/>
<keyword evidence="1" id="KW-0808">Transferase</keyword>
<organism evidence="1 2">
    <name type="scientific">Hyphomicrobium facile</name>
    <dbReference type="NCBI Taxonomy" id="51670"/>
    <lineage>
        <taxon>Bacteria</taxon>
        <taxon>Pseudomonadati</taxon>
        <taxon>Pseudomonadota</taxon>
        <taxon>Alphaproteobacteria</taxon>
        <taxon>Hyphomicrobiales</taxon>
        <taxon>Hyphomicrobiaceae</taxon>
        <taxon>Hyphomicrobium</taxon>
    </lineage>
</organism>
<dbReference type="PANTHER" id="PTHR13061">
    <property type="entry name" value="DYNACTIN SUBUNIT P25"/>
    <property type="match status" value="1"/>
</dbReference>
<dbReference type="SUPFAM" id="SSF51161">
    <property type="entry name" value="Trimeric LpxA-like enzymes"/>
    <property type="match status" value="1"/>
</dbReference>
<sequence>MPFYKFDGIGVSTPANGVFWVAPNAVLLGKVKLEEDVSVWFGAVLRGDNELITVGARSNVQDGCVLHTDPGFPLTIGEDCTVGHMAMLHGCTIGRGSLVGIGSIILNGAEIGEECVIGAGALIPEGKIIPPRSMVLGSPGKVVRQLSDEEAHRFGGGARRYVEKWKHYAAGLTPQT</sequence>
<dbReference type="InterPro" id="IPR011004">
    <property type="entry name" value="Trimer_LpxA-like_sf"/>
</dbReference>
<dbReference type="STRING" id="51670.SAMN04488557_4047"/>
<dbReference type="OrthoDB" id="9803036at2"/>
<gene>
    <name evidence="1" type="ORF">SAMN04488557_4047</name>
</gene>
<dbReference type="CDD" id="cd04645">
    <property type="entry name" value="LbH_gamma_CA_like"/>
    <property type="match status" value="1"/>
</dbReference>
<dbReference type="Gene3D" id="2.160.10.10">
    <property type="entry name" value="Hexapeptide repeat proteins"/>
    <property type="match status" value="1"/>
</dbReference>